<dbReference type="AlphaFoldDB" id="X1AVK0"/>
<reference evidence="1" key="1">
    <citation type="journal article" date="2014" name="Front. Microbiol.">
        <title>High frequency of phylogenetically diverse reductive dehalogenase-homologous genes in deep subseafloor sedimentary metagenomes.</title>
        <authorList>
            <person name="Kawai M."/>
            <person name="Futagami T."/>
            <person name="Toyoda A."/>
            <person name="Takaki Y."/>
            <person name="Nishi S."/>
            <person name="Hori S."/>
            <person name="Arai W."/>
            <person name="Tsubouchi T."/>
            <person name="Morono Y."/>
            <person name="Uchiyama I."/>
            <person name="Ito T."/>
            <person name="Fujiyama A."/>
            <person name="Inagaki F."/>
            <person name="Takami H."/>
        </authorList>
    </citation>
    <scope>NUCLEOTIDE SEQUENCE</scope>
    <source>
        <strain evidence="1">Expedition CK06-06</strain>
    </source>
</reference>
<name>X1AVK0_9ZZZZ</name>
<comment type="caution">
    <text evidence="1">The sequence shown here is derived from an EMBL/GenBank/DDBJ whole genome shotgun (WGS) entry which is preliminary data.</text>
</comment>
<accession>X1AVK0</accession>
<proteinExistence type="predicted"/>
<organism evidence="1">
    <name type="scientific">marine sediment metagenome</name>
    <dbReference type="NCBI Taxonomy" id="412755"/>
    <lineage>
        <taxon>unclassified sequences</taxon>
        <taxon>metagenomes</taxon>
        <taxon>ecological metagenomes</taxon>
    </lineage>
</organism>
<gene>
    <name evidence="1" type="ORF">S01H4_25316</name>
</gene>
<dbReference type="EMBL" id="BART01012027">
    <property type="protein sequence ID" value="GAG76258.1"/>
    <property type="molecule type" value="Genomic_DNA"/>
</dbReference>
<protein>
    <submittedName>
        <fullName evidence="1">Uncharacterized protein</fullName>
    </submittedName>
</protein>
<evidence type="ECO:0000313" key="1">
    <source>
        <dbReference type="EMBL" id="GAG76258.1"/>
    </source>
</evidence>
<sequence>MNCYERYLAVYDDNKRKKLDRVPTHVQYIREEFIDKNKEILLKDFNENLFNDLYFDIPRILGFDSIFAPFPPSIKCKSIKIEDERGKFIKIREDGQALRPKTSYYDKGYIKTLDILNARKLVDGE</sequence>